<dbReference type="InterPro" id="IPR014756">
    <property type="entry name" value="Ig_E-set"/>
</dbReference>
<proteinExistence type="predicted"/>
<dbReference type="EMBL" id="JACHMH010000001">
    <property type="protein sequence ID" value="MBB4680839.1"/>
    <property type="molecule type" value="Genomic_DNA"/>
</dbReference>
<evidence type="ECO:0000259" key="3">
    <source>
        <dbReference type="Pfam" id="PF03067"/>
    </source>
</evidence>
<dbReference type="InterPro" id="IPR004302">
    <property type="entry name" value="Cellulose/chitin-bd_N"/>
</dbReference>
<dbReference type="Pfam" id="PF03067">
    <property type="entry name" value="LPMO_10"/>
    <property type="match status" value="1"/>
</dbReference>
<evidence type="ECO:0000313" key="5">
    <source>
        <dbReference type="Proteomes" id="UP000533598"/>
    </source>
</evidence>
<dbReference type="AlphaFoldDB" id="A0A7W7CJW5"/>
<dbReference type="Gene3D" id="2.70.50.50">
    <property type="entry name" value="chitin-binding protein cbp21"/>
    <property type="match status" value="1"/>
</dbReference>
<sequence length="210" mass="23250">MTRTPRRGLVLLALLPMLLTLFGALPASAHGTMLSPVSRSYQCRWHENPENPTSAACKAAVATGGTQAFYDWHEVNLANAAGNHRALIPNGRLCSAGRDKYRGLDLTRSDWATTQLTAGASVGWQYRAAVPHRGHFELYVTRNGYNPAAPLQWSDLERFHTQADPPLVNGSYNLNPRLPAGKSGRHLIYSIWQRSDSPEAFYTCSDVNFR</sequence>
<evidence type="ECO:0000256" key="1">
    <source>
        <dbReference type="ARBA" id="ARBA00022729"/>
    </source>
</evidence>
<organism evidence="4 5">
    <name type="scientific">Crossiella cryophila</name>
    <dbReference type="NCBI Taxonomy" id="43355"/>
    <lineage>
        <taxon>Bacteria</taxon>
        <taxon>Bacillati</taxon>
        <taxon>Actinomycetota</taxon>
        <taxon>Actinomycetes</taxon>
        <taxon>Pseudonocardiales</taxon>
        <taxon>Pseudonocardiaceae</taxon>
        <taxon>Crossiella</taxon>
    </lineage>
</organism>
<dbReference type="Proteomes" id="UP000533598">
    <property type="component" value="Unassembled WGS sequence"/>
</dbReference>
<evidence type="ECO:0000256" key="2">
    <source>
        <dbReference type="SAM" id="SignalP"/>
    </source>
</evidence>
<reference evidence="4 5" key="1">
    <citation type="submission" date="2020-08" db="EMBL/GenBank/DDBJ databases">
        <title>Sequencing the genomes of 1000 actinobacteria strains.</title>
        <authorList>
            <person name="Klenk H.-P."/>
        </authorList>
    </citation>
    <scope>NUCLEOTIDE SEQUENCE [LARGE SCALE GENOMIC DNA]</scope>
    <source>
        <strain evidence="4 5">DSM 44230</strain>
    </source>
</reference>
<feature type="domain" description="Chitin-binding type-4" evidence="3">
    <location>
        <begin position="30"/>
        <end position="207"/>
    </location>
</feature>
<gene>
    <name evidence="4" type="ORF">HNR67_006957</name>
</gene>
<feature type="chain" id="PRO_5030861002" evidence="2">
    <location>
        <begin position="30"/>
        <end position="210"/>
    </location>
</feature>
<keyword evidence="1 2" id="KW-0732">Signal</keyword>
<keyword evidence="5" id="KW-1185">Reference proteome</keyword>
<dbReference type="InterPro" id="IPR051024">
    <property type="entry name" value="GlcNAc_Chitin_IntDeg"/>
</dbReference>
<comment type="caution">
    <text evidence="4">The sequence shown here is derived from an EMBL/GenBank/DDBJ whole genome shotgun (WGS) entry which is preliminary data.</text>
</comment>
<dbReference type="PANTHER" id="PTHR34823">
    <property type="entry name" value="GLCNAC-BINDING PROTEIN A"/>
    <property type="match status" value="1"/>
</dbReference>
<dbReference type="CDD" id="cd21177">
    <property type="entry name" value="LPMO_AA10"/>
    <property type="match status" value="1"/>
</dbReference>
<evidence type="ECO:0000313" key="4">
    <source>
        <dbReference type="EMBL" id="MBB4680839.1"/>
    </source>
</evidence>
<dbReference type="RefSeq" id="WP_185006927.1">
    <property type="nucleotide sequence ID" value="NZ_BAAAUI010000057.1"/>
</dbReference>
<accession>A0A7W7CJW5</accession>
<dbReference type="SUPFAM" id="SSF81296">
    <property type="entry name" value="E set domains"/>
    <property type="match status" value="1"/>
</dbReference>
<dbReference type="PANTHER" id="PTHR34823:SF1">
    <property type="entry name" value="CHITIN-BINDING TYPE-4 DOMAIN-CONTAINING PROTEIN"/>
    <property type="match status" value="1"/>
</dbReference>
<name>A0A7W7CJW5_9PSEU</name>
<protein>
    <submittedName>
        <fullName evidence="4">Chitin-binding protein</fullName>
    </submittedName>
</protein>
<feature type="signal peptide" evidence="2">
    <location>
        <begin position="1"/>
        <end position="29"/>
    </location>
</feature>